<dbReference type="PANTHER" id="PTHR34876:SF4">
    <property type="entry name" value="1,4-BETA-D-GLUCAN CELLOBIOHYDROLASE C-RELATED"/>
    <property type="match status" value="1"/>
</dbReference>
<comment type="caution">
    <text evidence="13">The sequence shown here is derived from an EMBL/GenBank/DDBJ whole genome shotgun (WGS) entry which is preliminary data.</text>
</comment>
<dbReference type="PIRSF" id="PIRSF001100">
    <property type="entry name" value="Beta_cellobiohydrolase"/>
    <property type="match status" value="1"/>
</dbReference>
<dbReference type="PRINTS" id="PR00733">
    <property type="entry name" value="GLHYDRLASE6"/>
</dbReference>
<dbReference type="EC" id="3.2.1.-" evidence="11"/>
<evidence type="ECO:0000256" key="10">
    <source>
        <dbReference type="PROSITE-ProRule" id="PRU10056"/>
    </source>
</evidence>
<evidence type="ECO:0000256" key="1">
    <source>
        <dbReference type="ARBA" id="ARBA00022729"/>
    </source>
</evidence>
<keyword evidence="2 11" id="KW-0378">Hydrolase</keyword>
<evidence type="ECO:0000256" key="3">
    <source>
        <dbReference type="ARBA" id="ARBA00023001"/>
    </source>
</evidence>
<evidence type="ECO:0000256" key="11">
    <source>
        <dbReference type="RuleBase" id="RU361186"/>
    </source>
</evidence>
<accession>A0A1S1QND1</accession>
<evidence type="ECO:0000256" key="4">
    <source>
        <dbReference type="ARBA" id="ARBA00023157"/>
    </source>
</evidence>
<dbReference type="SUPFAM" id="SSF51989">
    <property type="entry name" value="Glycosyl hydrolases family 6, cellulases"/>
    <property type="match status" value="1"/>
</dbReference>
<proteinExistence type="inferred from homology"/>
<dbReference type="PROSITE" id="PS00655">
    <property type="entry name" value="GLYCOSYL_HYDROL_F6_1"/>
    <property type="match status" value="1"/>
</dbReference>
<organism evidence="13 14">
    <name type="scientific">Parafrankia colletiae</name>
    <dbReference type="NCBI Taxonomy" id="573497"/>
    <lineage>
        <taxon>Bacteria</taxon>
        <taxon>Bacillati</taxon>
        <taxon>Actinomycetota</taxon>
        <taxon>Actinomycetes</taxon>
        <taxon>Frankiales</taxon>
        <taxon>Frankiaceae</taxon>
        <taxon>Parafrankia</taxon>
    </lineage>
</organism>
<dbReference type="InterPro" id="IPR036434">
    <property type="entry name" value="Beta_cellobiohydrolase_sf"/>
</dbReference>
<evidence type="ECO:0000256" key="8">
    <source>
        <dbReference type="PIRSR" id="PIRSR001100-1"/>
    </source>
</evidence>
<keyword evidence="5 11" id="KW-0119">Carbohydrate metabolism</keyword>
<feature type="binding site" evidence="9">
    <location>
        <position position="56"/>
    </location>
    <ligand>
        <name>substrate</name>
    </ligand>
</feature>
<feature type="binding site" evidence="9">
    <location>
        <position position="271"/>
    </location>
    <ligand>
        <name>substrate</name>
    </ligand>
</feature>
<feature type="region of interest" description="Disordered" evidence="12">
    <location>
        <begin position="1"/>
        <end position="20"/>
    </location>
</feature>
<feature type="active site" evidence="10">
    <location>
        <position position="94"/>
    </location>
</feature>
<evidence type="ECO:0000313" key="13">
    <source>
        <dbReference type="EMBL" id="OHV35490.1"/>
    </source>
</evidence>
<comment type="similarity">
    <text evidence="11">Belongs to the glycosyl hydrolase family 6.</text>
</comment>
<dbReference type="Proteomes" id="UP000179627">
    <property type="component" value="Unassembled WGS sequence"/>
</dbReference>
<feature type="compositionally biased region" description="Gly residues" evidence="12">
    <location>
        <begin position="1"/>
        <end position="13"/>
    </location>
</feature>
<dbReference type="InterPro" id="IPR001524">
    <property type="entry name" value="Glyco_hydro_6_CS"/>
</dbReference>
<dbReference type="GO" id="GO:0004553">
    <property type="term" value="F:hydrolase activity, hydrolyzing O-glycosyl compounds"/>
    <property type="evidence" value="ECO:0007669"/>
    <property type="project" value="InterPro"/>
</dbReference>
<keyword evidence="6 11" id="KW-0326">Glycosidase</keyword>
<feature type="active site" description="Proton donor" evidence="8">
    <location>
        <position position="132"/>
    </location>
</feature>
<name>A0A1S1QND1_9ACTN</name>
<evidence type="ECO:0000256" key="5">
    <source>
        <dbReference type="ARBA" id="ARBA00023277"/>
    </source>
</evidence>
<reference evidence="14" key="1">
    <citation type="submission" date="2016-07" db="EMBL/GenBank/DDBJ databases">
        <title>Sequence Frankia sp. strain CcI1.17.</title>
        <authorList>
            <person name="Ghodhbane-Gtari F."/>
            <person name="Swanson E."/>
            <person name="Gueddou A."/>
            <person name="Morris K."/>
            <person name="Hezbri K."/>
            <person name="Ktari A."/>
            <person name="Nouioui I."/>
            <person name="Abebe-Akele F."/>
            <person name="Simpson S."/>
            <person name="Thomas K."/>
            <person name="Gtari M."/>
            <person name="Tisa L.S."/>
            <person name="Hurst S."/>
        </authorList>
    </citation>
    <scope>NUCLEOTIDE SEQUENCE [LARGE SCALE GENOMIC DNA]</scope>
    <source>
        <strain evidence="14">Cc1.17</strain>
    </source>
</reference>
<dbReference type="Pfam" id="PF01341">
    <property type="entry name" value="Glyco_hydro_6"/>
    <property type="match status" value="1"/>
</dbReference>
<dbReference type="GO" id="GO:0030245">
    <property type="term" value="P:cellulose catabolic process"/>
    <property type="evidence" value="ECO:0007669"/>
    <property type="project" value="UniProtKB-KW"/>
</dbReference>
<feature type="binding site" evidence="9">
    <location>
        <position position="243"/>
    </location>
    <ligand>
        <name>substrate</name>
    </ligand>
</feature>
<evidence type="ECO:0000256" key="6">
    <source>
        <dbReference type="ARBA" id="ARBA00023295"/>
    </source>
</evidence>
<sequence length="302" mass="30724">MPAGGRPGAGGNPVAGARFHVDPTSDAATAARNLRATAPADAALMARVAGGSAARWFGDAEPAVLTARVRAHVSLIRAAGALPVLVAYGIPDRDCGSYSAGGASGPEGYRAWIAAFAAGVRGSPAIVILEPDGISLVDCLTPTGRQARFDLLRHAAGTLTDAGATVYLDAGNAGWHSATETAARLRAAGVDQTRGFALNVSNFDDTASEVAYGRQISAALGGGVHFVVDTSRNGRDRAPDGAWCNPPGRGLGVLPTTQTGDASVDAFLWIKVPGESDGTCNGGPPAGQWWPEYALELARRAA</sequence>
<keyword evidence="14" id="KW-1185">Reference proteome</keyword>
<keyword evidence="4" id="KW-1015">Disulfide bond</keyword>
<keyword evidence="3 11" id="KW-0136">Cellulose degradation</keyword>
<feature type="active site" description="Proton acceptor" evidence="8">
    <location>
        <position position="277"/>
    </location>
</feature>
<evidence type="ECO:0000256" key="7">
    <source>
        <dbReference type="ARBA" id="ARBA00023326"/>
    </source>
</evidence>
<evidence type="ECO:0000256" key="2">
    <source>
        <dbReference type="ARBA" id="ARBA00022801"/>
    </source>
</evidence>
<gene>
    <name evidence="13" type="ORF">CC117_19615</name>
</gene>
<feature type="binding site" evidence="9">
    <location>
        <position position="202"/>
    </location>
    <ligand>
        <name>substrate</name>
    </ligand>
</feature>
<evidence type="ECO:0000256" key="9">
    <source>
        <dbReference type="PIRSR" id="PIRSR001100-2"/>
    </source>
</evidence>
<evidence type="ECO:0000313" key="14">
    <source>
        <dbReference type="Proteomes" id="UP000179627"/>
    </source>
</evidence>
<dbReference type="EMBL" id="MBLM01000121">
    <property type="protein sequence ID" value="OHV35490.1"/>
    <property type="molecule type" value="Genomic_DNA"/>
</dbReference>
<dbReference type="InterPro" id="IPR016288">
    <property type="entry name" value="Beta_cellobiohydrolase"/>
</dbReference>
<dbReference type="PANTHER" id="PTHR34876">
    <property type="match status" value="1"/>
</dbReference>
<feature type="binding site" evidence="9">
    <location>
        <position position="275"/>
    </location>
    <ligand>
        <name>substrate</name>
    </ligand>
</feature>
<keyword evidence="7 11" id="KW-0624">Polysaccharide degradation</keyword>
<feature type="binding site" evidence="9">
    <location>
        <position position="175"/>
    </location>
    <ligand>
        <name>substrate</name>
    </ligand>
</feature>
<keyword evidence="1" id="KW-0732">Signal</keyword>
<protein>
    <recommendedName>
        <fullName evidence="11">Glucanase</fullName>
        <ecNumber evidence="11">3.2.1.-</ecNumber>
    </recommendedName>
</protein>
<dbReference type="Gene3D" id="3.20.20.40">
    <property type="entry name" value="1, 4-beta cellobiohydrolase"/>
    <property type="match status" value="1"/>
</dbReference>
<evidence type="ECO:0000256" key="12">
    <source>
        <dbReference type="SAM" id="MobiDB-lite"/>
    </source>
</evidence>
<dbReference type="AlphaFoldDB" id="A0A1S1QND1"/>